<reference evidence="2 3" key="2">
    <citation type="journal article" date="2023" name="Mol. Biol. Evol.">
        <title>Genomics of Secondarily Temperate Adaptation in the Only Non-Antarctic Icefish.</title>
        <authorList>
            <person name="Rivera-Colon A.G."/>
            <person name="Rayamajhi N."/>
            <person name="Minhas B.F."/>
            <person name="Madrigal G."/>
            <person name="Bilyk K.T."/>
            <person name="Yoon V."/>
            <person name="Hune M."/>
            <person name="Gregory S."/>
            <person name="Cheng C.H.C."/>
            <person name="Catchen J.M."/>
        </authorList>
    </citation>
    <scope>NUCLEOTIDE SEQUENCE [LARGE SCALE GENOMIC DNA]</scope>
    <source>
        <strain evidence="2">JMC-PN-2008</strain>
    </source>
</reference>
<dbReference type="Proteomes" id="UP001346869">
    <property type="component" value="Unassembled WGS sequence"/>
</dbReference>
<evidence type="ECO:0000313" key="2">
    <source>
        <dbReference type="EMBL" id="KAK5858376.1"/>
    </source>
</evidence>
<sequence length="155" mass="17224">MPASLLIQSFDPGPLPVLSEGLEGEQRGQQAFDPGLRSSSCTPAERSFSRKPHAPPARLWCGCLMESCCQAISLLSGLAVFLDLHRRSTVSKYWSSHPSTMSREVRKRPTRLSQPNSWSSITVSWSLSYHQVQMEITGLTIRADPLPVESCEWGH</sequence>
<dbReference type="AlphaFoldDB" id="A0AAN7X666"/>
<comment type="caution">
    <text evidence="2">The sequence shown here is derived from an EMBL/GenBank/DDBJ whole genome shotgun (WGS) entry which is preliminary data.</text>
</comment>
<protein>
    <submittedName>
        <fullName evidence="2">Uncharacterized protein</fullName>
    </submittedName>
</protein>
<proteinExistence type="predicted"/>
<evidence type="ECO:0000256" key="1">
    <source>
        <dbReference type="SAM" id="MobiDB-lite"/>
    </source>
</evidence>
<dbReference type="EMBL" id="JAUZQC010000015">
    <property type="protein sequence ID" value="KAK5858376.1"/>
    <property type="molecule type" value="Genomic_DNA"/>
</dbReference>
<evidence type="ECO:0000313" key="3">
    <source>
        <dbReference type="Proteomes" id="UP001346869"/>
    </source>
</evidence>
<accession>A0AAN7X666</accession>
<reference evidence="2 3" key="1">
    <citation type="journal article" date="2023" name="Genes (Basel)">
        <title>Chromosome-Level Genome Assembly and Circadian Gene Repertoire of the Patagonia Blennie Eleginops maclovinus-The Closest Ancestral Proxy of Antarctic Cryonotothenioids.</title>
        <authorList>
            <person name="Cheng C.C."/>
            <person name="Rivera-Colon A.G."/>
            <person name="Minhas B.F."/>
            <person name="Wilson L."/>
            <person name="Rayamajhi N."/>
            <person name="Vargas-Chacoff L."/>
            <person name="Catchen J.M."/>
        </authorList>
    </citation>
    <scope>NUCLEOTIDE SEQUENCE [LARGE SCALE GENOMIC DNA]</scope>
    <source>
        <strain evidence="2">JMC-PN-2008</strain>
    </source>
</reference>
<feature type="region of interest" description="Disordered" evidence="1">
    <location>
        <begin position="24"/>
        <end position="53"/>
    </location>
</feature>
<gene>
    <name evidence="2" type="ORF">PBY51_002520</name>
</gene>
<name>A0AAN7X666_ELEMC</name>
<organism evidence="2 3">
    <name type="scientific">Eleginops maclovinus</name>
    <name type="common">Patagonian blennie</name>
    <name type="synonym">Eleginus maclovinus</name>
    <dbReference type="NCBI Taxonomy" id="56733"/>
    <lineage>
        <taxon>Eukaryota</taxon>
        <taxon>Metazoa</taxon>
        <taxon>Chordata</taxon>
        <taxon>Craniata</taxon>
        <taxon>Vertebrata</taxon>
        <taxon>Euteleostomi</taxon>
        <taxon>Actinopterygii</taxon>
        <taxon>Neopterygii</taxon>
        <taxon>Teleostei</taxon>
        <taxon>Neoteleostei</taxon>
        <taxon>Acanthomorphata</taxon>
        <taxon>Eupercaria</taxon>
        <taxon>Perciformes</taxon>
        <taxon>Notothenioidei</taxon>
        <taxon>Eleginopidae</taxon>
        <taxon>Eleginops</taxon>
    </lineage>
</organism>
<keyword evidence="3" id="KW-1185">Reference proteome</keyword>